<keyword evidence="2" id="KW-1185">Reference proteome</keyword>
<dbReference type="eggNOG" id="COG2168">
    <property type="taxonomic scope" value="Bacteria"/>
</dbReference>
<dbReference type="Proteomes" id="UP000001982">
    <property type="component" value="Chromosome"/>
</dbReference>
<dbReference type="AlphaFoldDB" id="Q12N86"/>
<dbReference type="GO" id="GO:0002143">
    <property type="term" value="P:tRNA wobble position uridine thiolation"/>
    <property type="evidence" value="ECO:0007669"/>
    <property type="project" value="InterPro"/>
</dbReference>
<accession>Q12N86</accession>
<evidence type="ECO:0000313" key="2">
    <source>
        <dbReference type="Proteomes" id="UP000001982"/>
    </source>
</evidence>
<dbReference type="InterPro" id="IPR027396">
    <property type="entry name" value="DsrEFH-like"/>
</dbReference>
<name>Q12N86_SHEDO</name>
<dbReference type="SMR" id="Q12N86"/>
<reference evidence="1 2" key="1">
    <citation type="submission" date="2006-03" db="EMBL/GenBank/DDBJ databases">
        <title>Complete sequence of Shewanella denitrificans OS217.</title>
        <authorList>
            <consortium name="US DOE Joint Genome Institute"/>
            <person name="Copeland A."/>
            <person name="Lucas S."/>
            <person name="Lapidus A."/>
            <person name="Barry K."/>
            <person name="Detter J.C."/>
            <person name="Glavina del Rio T."/>
            <person name="Hammon N."/>
            <person name="Israni S."/>
            <person name="Dalin E."/>
            <person name="Tice H."/>
            <person name="Pitluck S."/>
            <person name="Brettin T."/>
            <person name="Bruce D."/>
            <person name="Han C."/>
            <person name="Tapia R."/>
            <person name="Gilna P."/>
            <person name="Kiss H."/>
            <person name="Schmutz J."/>
            <person name="Larimer F."/>
            <person name="Land M."/>
            <person name="Hauser L."/>
            <person name="Kyrpides N."/>
            <person name="Lykidis A."/>
            <person name="Richardson P."/>
        </authorList>
    </citation>
    <scope>NUCLEOTIDE SEQUENCE [LARGE SCALE GENOMIC DNA]</scope>
    <source>
        <strain evidence="2">OS217 / ATCC BAA-1090 / DSM 15013</strain>
    </source>
</reference>
<gene>
    <name evidence="1" type="ordered locus">Sden_1806</name>
</gene>
<sequence>MILHLIQTSASQDNALSTCLCLIQPSDSILLMGDAVNCLLMPTWQAQLKGMALFALEDDVTARGLSSLMPTENLPQLQLLNYDEFVAQTLSHQKVITW</sequence>
<dbReference type="InterPro" id="IPR007215">
    <property type="entry name" value="Sulphur_relay_TusB/DsrH"/>
</dbReference>
<dbReference type="Pfam" id="PF04077">
    <property type="entry name" value="DsrH"/>
    <property type="match status" value="1"/>
</dbReference>
<dbReference type="RefSeq" id="WP_011496247.1">
    <property type="nucleotide sequence ID" value="NC_007954.1"/>
</dbReference>
<dbReference type="OrthoDB" id="9795117at2"/>
<dbReference type="EMBL" id="CP000302">
    <property type="protein sequence ID" value="ABE55090.1"/>
    <property type="molecule type" value="Genomic_DNA"/>
</dbReference>
<dbReference type="PANTHER" id="PTHR37526:SF1">
    <property type="entry name" value="PROTEIN TUSB"/>
    <property type="match status" value="1"/>
</dbReference>
<dbReference type="GO" id="GO:1990228">
    <property type="term" value="C:sulfurtransferase complex"/>
    <property type="evidence" value="ECO:0007669"/>
    <property type="project" value="TreeGrafter"/>
</dbReference>
<dbReference type="STRING" id="318161.Sden_1806"/>
<dbReference type="PANTHER" id="PTHR37526">
    <property type="entry name" value="PROTEIN TUSB"/>
    <property type="match status" value="1"/>
</dbReference>
<dbReference type="Gene3D" id="3.40.1260.10">
    <property type="entry name" value="DsrEFH-like"/>
    <property type="match status" value="1"/>
</dbReference>
<proteinExistence type="predicted"/>
<protein>
    <submittedName>
        <fullName evidence="1">DsrH like protein</fullName>
    </submittedName>
</protein>
<dbReference type="NCBIfam" id="TIGR03011">
    <property type="entry name" value="sulf_tusB_dsrH"/>
    <property type="match status" value="1"/>
</dbReference>
<dbReference type="SUPFAM" id="SSF75169">
    <property type="entry name" value="DsrEFH-like"/>
    <property type="match status" value="1"/>
</dbReference>
<dbReference type="DNASU" id="4018288"/>
<evidence type="ECO:0000313" key="1">
    <source>
        <dbReference type="EMBL" id="ABE55090.1"/>
    </source>
</evidence>
<organism evidence="1 2">
    <name type="scientific">Shewanella denitrificans (strain OS217 / ATCC BAA-1090 / DSM 15013)</name>
    <dbReference type="NCBI Taxonomy" id="318161"/>
    <lineage>
        <taxon>Bacteria</taxon>
        <taxon>Pseudomonadati</taxon>
        <taxon>Pseudomonadota</taxon>
        <taxon>Gammaproteobacteria</taxon>
        <taxon>Alteromonadales</taxon>
        <taxon>Shewanellaceae</taxon>
        <taxon>Shewanella</taxon>
    </lineage>
</organism>
<dbReference type="KEGG" id="sdn:Sden_1806"/>
<dbReference type="HOGENOM" id="CLU_166087_4_1_6"/>